<gene>
    <name evidence="2" type="ORF">CRG98_016007</name>
</gene>
<dbReference type="GO" id="GO:0005506">
    <property type="term" value="F:iron ion binding"/>
    <property type="evidence" value="ECO:0007669"/>
    <property type="project" value="InterPro"/>
</dbReference>
<dbReference type="Pfam" id="PF13225">
    <property type="entry name" value="D27-like_C"/>
    <property type="match status" value="1"/>
</dbReference>
<dbReference type="EMBL" id="PGOL01000881">
    <property type="protein sequence ID" value="PKI63624.1"/>
    <property type="molecule type" value="Genomic_DNA"/>
</dbReference>
<proteinExistence type="predicted"/>
<dbReference type="InterPro" id="IPR038938">
    <property type="entry name" value="D27-like"/>
</dbReference>
<dbReference type="GO" id="GO:0009536">
    <property type="term" value="C:plastid"/>
    <property type="evidence" value="ECO:0007669"/>
    <property type="project" value="TreeGrafter"/>
</dbReference>
<dbReference type="Proteomes" id="UP000233551">
    <property type="component" value="Unassembled WGS sequence"/>
</dbReference>
<dbReference type="InterPro" id="IPR025114">
    <property type="entry name" value="D27-like_C"/>
</dbReference>
<feature type="domain" description="Beta-carotene isomerase D27-like C-terminal" evidence="1">
    <location>
        <begin position="238"/>
        <end position="275"/>
    </location>
</feature>
<dbReference type="PANTHER" id="PTHR33591:SF1">
    <property type="entry name" value="BETA-CAROTENE ISOMERASE D27, CHLOROPLASTIC"/>
    <property type="match status" value="1"/>
</dbReference>
<dbReference type="GO" id="GO:0016859">
    <property type="term" value="F:cis-trans isomerase activity"/>
    <property type="evidence" value="ECO:0007669"/>
    <property type="project" value="TreeGrafter"/>
</dbReference>
<dbReference type="STRING" id="22663.A0A2I0K504"/>
<protein>
    <recommendedName>
        <fullName evidence="1">Beta-carotene isomerase D27-like C-terminal domain-containing protein</fullName>
    </recommendedName>
</protein>
<name>A0A2I0K504_PUNGR</name>
<sequence>MEATLLLPSEFVVRPNFTTLAAVPCYRRRTSPSRVFAVLTSQPANRLVLEKVLVADPAEDHVRNSKSEAVVDNTLSRTVNHDSWFDLLATNHLSRSVQAAVGSPFFPSPLSSFLLLFSSYDAILTSYEYYLDEKRVKRNRHANFLAGIRNEKRGYESLVEAARAVYKNFNPIQQRELVILALQKAFPSTVLNLIRTVLPNSGLAREFFAAFTTVFFAWLVGPCEVKESEFNGKKERNVPSQTFIKDSLGMPVDMVPNFDDMSCEMVFGKEPLKLKDDPAFKKPCYKLWLRVNKWGQELGLPPEYADKETS</sequence>
<dbReference type="PANTHER" id="PTHR33591">
    <property type="entry name" value="BETA-CAROTENE ISOMERASE D27"/>
    <property type="match status" value="1"/>
</dbReference>
<evidence type="ECO:0000259" key="1">
    <source>
        <dbReference type="Pfam" id="PF13225"/>
    </source>
</evidence>
<reference evidence="2 3" key="1">
    <citation type="submission" date="2017-11" db="EMBL/GenBank/DDBJ databases">
        <title>De-novo sequencing of pomegranate (Punica granatum L.) genome.</title>
        <authorList>
            <person name="Akparov Z."/>
            <person name="Amiraslanov A."/>
            <person name="Hajiyeva S."/>
            <person name="Abbasov M."/>
            <person name="Kaur K."/>
            <person name="Hamwieh A."/>
            <person name="Solovyev V."/>
            <person name="Salamov A."/>
            <person name="Braich B."/>
            <person name="Kosarev P."/>
            <person name="Mahmoud A."/>
            <person name="Hajiyev E."/>
            <person name="Babayeva S."/>
            <person name="Izzatullayeva V."/>
            <person name="Mammadov A."/>
            <person name="Mammadov A."/>
            <person name="Sharifova S."/>
            <person name="Ojaghi J."/>
            <person name="Eynullazada K."/>
            <person name="Bayramov B."/>
            <person name="Abdulazimova A."/>
            <person name="Shahmuradov I."/>
        </authorList>
    </citation>
    <scope>NUCLEOTIDE SEQUENCE [LARGE SCALE GENOMIC DNA]</scope>
    <source>
        <strain evidence="3">cv. AG2017</strain>
        <tissue evidence="2">Leaf</tissue>
    </source>
</reference>
<dbReference type="GO" id="GO:1901601">
    <property type="term" value="P:strigolactone biosynthetic process"/>
    <property type="evidence" value="ECO:0007669"/>
    <property type="project" value="TreeGrafter"/>
</dbReference>
<evidence type="ECO:0000313" key="3">
    <source>
        <dbReference type="Proteomes" id="UP000233551"/>
    </source>
</evidence>
<organism evidence="2 3">
    <name type="scientific">Punica granatum</name>
    <name type="common">Pomegranate</name>
    <dbReference type="NCBI Taxonomy" id="22663"/>
    <lineage>
        <taxon>Eukaryota</taxon>
        <taxon>Viridiplantae</taxon>
        <taxon>Streptophyta</taxon>
        <taxon>Embryophyta</taxon>
        <taxon>Tracheophyta</taxon>
        <taxon>Spermatophyta</taxon>
        <taxon>Magnoliopsida</taxon>
        <taxon>eudicotyledons</taxon>
        <taxon>Gunneridae</taxon>
        <taxon>Pentapetalae</taxon>
        <taxon>rosids</taxon>
        <taxon>malvids</taxon>
        <taxon>Myrtales</taxon>
        <taxon>Lythraceae</taxon>
        <taxon>Punica</taxon>
    </lineage>
</organism>
<keyword evidence="3" id="KW-1185">Reference proteome</keyword>
<comment type="caution">
    <text evidence="2">The sequence shown here is derived from an EMBL/GenBank/DDBJ whole genome shotgun (WGS) entry which is preliminary data.</text>
</comment>
<accession>A0A2I0K504</accession>
<evidence type="ECO:0000313" key="2">
    <source>
        <dbReference type="EMBL" id="PKI63624.1"/>
    </source>
</evidence>
<dbReference type="AlphaFoldDB" id="A0A2I0K504"/>